<organism evidence="3 4">
    <name type="scientific">Luteimonas kalidii</name>
    <dbReference type="NCBI Taxonomy" id="3042025"/>
    <lineage>
        <taxon>Bacteria</taxon>
        <taxon>Pseudomonadati</taxon>
        <taxon>Pseudomonadota</taxon>
        <taxon>Gammaproteobacteria</taxon>
        <taxon>Lysobacterales</taxon>
        <taxon>Lysobacteraceae</taxon>
        <taxon>Luteimonas</taxon>
    </lineage>
</organism>
<keyword evidence="2" id="KW-0732">Signal</keyword>
<keyword evidence="1" id="KW-1133">Transmembrane helix</keyword>
<keyword evidence="4" id="KW-1185">Reference proteome</keyword>
<name>A0ABT6JST9_9GAMM</name>
<evidence type="ECO:0000313" key="3">
    <source>
        <dbReference type="EMBL" id="MDH5833562.1"/>
    </source>
</evidence>
<keyword evidence="1" id="KW-0472">Membrane</keyword>
<feature type="signal peptide" evidence="2">
    <location>
        <begin position="1"/>
        <end position="24"/>
    </location>
</feature>
<comment type="caution">
    <text evidence="3">The sequence shown here is derived from an EMBL/GenBank/DDBJ whole genome shotgun (WGS) entry which is preliminary data.</text>
</comment>
<dbReference type="Proteomes" id="UP001156873">
    <property type="component" value="Unassembled WGS sequence"/>
</dbReference>
<feature type="chain" id="PRO_5046862823" evidence="2">
    <location>
        <begin position="25"/>
        <end position="163"/>
    </location>
</feature>
<proteinExistence type="predicted"/>
<evidence type="ECO:0000313" key="4">
    <source>
        <dbReference type="Proteomes" id="UP001156873"/>
    </source>
</evidence>
<evidence type="ECO:0000256" key="2">
    <source>
        <dbReference type="SAM" id="SignalP"/>
    </source>
</evidence>
<feature type="transmembrane region" description="Helical" evidence="1">
    <location>
        <begin position="120"/>
        <end position="139"/>
    </location>
</feature>
<dbReference type="RefSeq" id="WP_280577837.1">
    <property type="nucleotide sequence ID" value="NZ_JARXRO010000014.1"/>
</dbReference>
<feature type="transmembrane region" description="Helical" evidence="1">
    <location>
        <begin position="45"/>
        <end position="62"/>
    </location>
</feature>
<feature type="transmembrane region" description="Helical" evidence="1">
    <location>
        <begin position="96"/>
        <end position="114"/>
    </location>
</feature>
<evidence type="ECO:0000256" key="1">
    <source>
        <dbReference type="SAM" id="Phobius"/>
    </source>
</evidence>
<dbReference type="EMBL" id="JARXRO010000014">
    <property type="protein sequence ID" value="MDH5833562.1"/>
    <property type="molecule type" value="Genomic_DNA"/>
</dbReference>
<accession>A0ABT6JST9</accession>
<keyword evidence="1" id="KW-0812">Transmembrane</keyword>
<reference evidence="3 4" key="1">
    <citation type="submission" date="2023-04" db="EMBL/GenBank/DDBJ databases">
        <title>Luteimonas sp. M1R5S59.</title>
        <authorList>
            <person name="Sun J.-Q."/>
        </authorList>
    </citation>
    <scope>NUCLEOTIDE SEQUENCE [LARGE SCALE GENOMIC DNA]</scope>
    <source>
        <strain evidence="3 4">M1R5S59</strain>
    </source>
</reference>
<gene>
    <name evidence="3" type="ORF">QFW81_06440</name>
</gene>
<sequence length="163" mass="18174">MKASPRIICIVTITLLLASVPATAMAVGIWERFWTDLTERPGGPMSFRFVLQPVMAAIAAWHDAKKDAATGRSPYFWTVLTDPAQRRERLAEGVKATSKILLVGLAMDLIYQIIVFKTFYPMEAIVIAIALAFVPYLLLRGPFARLIKRRRTHKASMTGGPEQ</sequence>
<protein>
    <submittedName>
        <fullName evidence="3">Uncharacterized protein</fullName>
    </submittedName>
</protein>